<proteinExistence type="predicted"/>
<accession>A0A418R947</accession>
<dbReference type="RefSeq" id="WP_119654013.1">
    <property type="nucleotide sequence ID" value="NZ_JBHUOI010000070.1"/>
</dbReference>
<dbReference type="Pfam" id="PF14078">
    <property type="entry name" value="DUF4259"/>
    <property type="match status" value="1"/>
</dbReference>
<sequence>MALYNFDNDDAADFLADFADDPSEVQLLEALITAAEEENYLERDAAAVALIAAEIVAAWLGSPAPDFPADQLALTDELDVSDDDELTDLARRAVRAALAQSAKSELQELWQTSGQLPQWQAVQQDLLRRLEAQ</sequence>
<dbReference type="Proteomes" id="UP000284250">
    <property type="component" value="Unassembled WGS sequence"/>
</dbReference>
<organism evidence="1 2">
    <name type="scientific">Hymenobacter rubripertinctus</name>
    <dbReference type="NCBI Taxonomy" id="2029981"/>
    <lineage>
        <taxon>Bacteria</taxon>
        <taxon>Pseudomonadati</taxon>
        <taxon>Bacteroidota</taxon>
        <taxon>Cytophagia</taxon>
        <taxon>Cytophagales</taxon>
        <taxon>Hymenobacteraceae</taxon>
        <taxon>Hymenobacter</taxon>
    </lineage>
</organism>
<evidence type="ECO:0000313" key="2">
    <source>
        <dbReference type="Proteomes" id="UP000284250"/>
    </source>
</evidence>
<dbReference type="InterPro" id="IPR025355">
    <property type="entry name" value="DUF4259"/>
</dbReference>
<dbReference type="EMBL" id="QYCN01000002">
    <property type="protein sequence ID" value="RIY13782.1"/>
    <property type="molecule type" value="Genomic_DNA"/>
</dbReference>
<evidence type="ECO:0000313" key="1">
    <source>
        <dbReference type="EMBL" id="RIY13782.1"/>
    </source>
</evidence>
<name>A0A418R947_9BACT</name>
<reference evidence="1 2" key="1">
    <citation type="submission" date="2019-01" db="EMBL/GenBank/DDBJ databases">
        <title>Hymenobacter humicola sp. nov., isolated from soils in Antarctica.</title>
        <authorList>
            <person name="Sedlacek I."/>
            <person name="Holochova P."/>
            <person name="Kralova S."/>
            <person name="Pantucek R."/>
            <person name="Stankova E."/>
            <person name="Vrbovska V."/>
            <person name="Kristofova L."/>
            <person name="Svec P."/>
            <person name="Busse H.-J."/>
        </authorList>
    </citation>
    <scope>NUCLEOTIDE SEQUENCE [LARGE SCALE GENOMIC DNA]</scope>
    <source>
        <strain evidence="1 2">CCM 8852</strain>
    </source>
</reference>
<comment type="caution">
    <text evidence="1">The sequence shown here is derived from an EMBL/GenBank/DDBJ whole genome shotgun (WGS) entry which is preliminary data.</text>
</comment>
<protein>
    <submittedName>
        <fullName evidence="1">DUF4259 domain-containing protein</fullName>
    </submittedName>
</protein>
<keyword evidence="2" id="KW-1185">Reference proteome</keyword>
<dbReference type="AlphaFoldDB" id="A0A418R947"/>
<gene>
    <name evidence="1" type="ORF">D0T11_01500</name>
</gene>
<dbReference type="OrthoDB" id="191350at2"/>